<dbReference type="InterPro" id="IPR000531">
    <property type="entry name" value="Beta-barrel_TonB"/>
</dbReference>
<dbReference type="Gene3D" id="2.40.170.20">
    <property type="entry name" value="TonB-dependent receptor, beta-barrel domain"/>
    <property type="match status" value="1"/>
</dbReference>
<protein>
    <submittedName>
        <fullName evidence="18">TonB-dependent receptor</fullName>
    </submittedName>
</protein>
<evidence type="ECO:0000256" key="2">
    <source>
        <dbReference type="ARBA" id="ARBA00022448"/>
    </source>
</evidence>
<dbReference type="GO" id="GO:0009279">
    <property type="term" value="C:cell outer membrane"/>
    <property type="evidence" value="ECO:0007669"/>
    <property type="project" value="UniProtKB-SubCell"/>
</dbReference>
<evidence type="ECO:0000256" key="4">
    <source>
        <dbReference type="ARBA" id="ARBA00022496"/>
    </source>
</evidence>
<keyword evidence="5 12" id="KW-0812">Transmembrane</keyword>
<feature type="short sequence motif" description="TonB C-terminal box" evidence="13">
    <location>
        <begin position="784"/>
        <end position="801"/>
    </location>
</feature>
<evidence type="ECO:0000313" key="19">
    <source>
        <dbReference type="Proteomes" id="UP000095401"/>
    </source>
</evidence>
<dbReference type="SUPFAM" id="SSF56935">
    <property type="entry name" value="Porins"/>
    <property type="match status" value="1"/>
</dbReference>
<keyword evidence="2 12" id="KW-0813">Transport</keyword>
<evidence type="ECO:0000256" key="10">
    <source>
        <dbReference type="ARBA" id="ARBA00023136"/>
    </source>
</evidence>
<name>A0A1D8IS60_9GAMM</name>
<feature type="chain" id="PRO_5009108437" evidence="15">
    <location>
        <begin position="31"/>
        <end position="801"/>
    </location>
</feature>
<keyword evidence="10 12" id="KW-0472">Membrane</keyword>
<dbReference type="EMBL" id="CP017415">
    <property type="protein sequence ID" value="AOU99243.1"/>
    <property type="molecule type" value="Genomic_DNA"/>
</dbReference>
<keyword evidence="8" id="KW-0406">Ion transport</keyword>
<organism evidence="18 19">
    <name type="scientific">Acidihalobacter yilgarnensis</name>
    <dbReference type="NCBI Taxonomy" id="2819280"/>
    <lineage>
        <taxon>Bacteria</taxon>
        <taxon>Pseudomonadati</taxon>
        <taxon>Pseudomonadota</taxon>
        <taxon>Gammaproteobacteria</taxon>
        <taxon>Chromatiales</taxon>
        <taxon>Ectothiorhodospiraceae</taxon>
        <taxon>Acidihalobacter</taxon>
    </lineage>
</organism>
<evidence type="ECO:0000256" key="8">
    <source>
        <dbReference type="ARBA" id="ARBA00023065"/>
    </source>
</evidence>
<gene>
    <name evidence="18" type="ORF">BI364_16030</name>
</gene>
<evidence type="ECO:0000256" key="1">
    <source>
        <dbReference type="ARBA" id="ARBA00004571"/>
    </source>
</evidence>
<dbReference type="GO" id="GO:0015344">
    <property type="term" value="F:siderophore uptake transmembrane transporter activity"/>
    <property type="evidence" value="ECO:0007669"/>
    <property type="project" value="TreeGrafter"/>
</dbReference>
<dbReference type="PANTHER" id="PTHR32552:SF89">
    <property type="entry name" value="CATECHOLATE SIDEROPHORE RECEPTOR FIU"/>
    <property type="match status" value="1"/>
</dbReference>
<evidence type="ECO:0000256" key="12">
    <source>
        <dbReference type="PROSITE-ProRule" id="PRU01360"/>
    </source>
</evidence>
<dbReference type="Pfam" id="PF00593">
    <property type="entry name" value="TonB_dep_Rec_b-barrel"/>
    <property type="match status" value="1"/>
</dbReference>
<dbReference type="AlphaFoldDB" id="A0A1D8IS60"/>
<dbReference type="InterPro" id="IPR036942">
    <property type="entry name" value="Beta-barrel_TonB_sf"/>
</dbReference>
<dbReference type="InterPro" id="IPR010917">
    <property type="entry name" value="TonB_rcpt_CS"/>
</dbReference>
<dbReference type="PANTHER" id="PTHR32552">
    <property type="entry name" value="FERRICHROME IRON RECEPTOR-RELATED"/>
    <property type="match status" value="1"/>
</dbReference>
<feature type="domain" description="TonB-dependent receptor-like beta-barrel" evidence="16">
    <location>
        <begin position="302"/>
        <end position="760"/>
    </location>
</feature>
<keyword evidence="7" id="KW-0408">Iron</keyword>
<evidence type="ECO:0000256" key="3">
    <source>
        <dbReference type="ARBA" id="ARBA00022452"/>
    </source>
</evidence>
<evidence type="ECO:0000256" key="5">
    <source>
        <dbReference type="ARBA" id="ARBA00022692"/>
    </source>
</evidence>
<dbReference type="InterPro" id="IPR012910">
    <property type="entry name" value="Plug_dom"/>
</dbReference>
<evidence type="ECO:0000259" key="17">
    <source>
        <dbReference type="Pfam" id="PF07715"/>
    </source>
</evidence>
<feature type="signal peptide" evidence="15">
    <location>
        <begin position="1"/>
        <end position="30"/>
    </location>
</feature>
<keyword evidence="6 15" id="KW-0732">Signal</keyword>
<keyword evidence="18" id="KW-0675">Receptor</keyword>
<evidence type="ECO:0000256" key="13">
    <source>
        <dbReference type="PROSITE-ProRule" id="PRU10144"/>
    </source>
</evidence>
<feature type="domain" description="TonB-dependent receptor plug" evidence="17">
    <location>
        <begin position="77"/>
        <end position="183"/>
    </location>
</feature>
<proteinExistence type="inferred from homology"/>
<dbReference type="PROSITE" id="PS52016">
    <property type="entry name" value="TONB_DEPENDENT_REC_3"/>
    <property type="match status" value="1"/>
</dbReference>
<keyword evidence="3 12" id="KW-1134">Transmembrane beta strand</keyword>
<reference evidence="19" key="1">
    <citation type="submission" date="2016-09" db="EMBL/GenBank/DDBJ databases">
        <title>Acidihalobacter prosperus F5.</title>
        <authorList>
            <person name="Khaleque H.N."/>
            <person name="Ramsay J.P."/>
            <person name="Kaksonen A.H."/>
            <person name="Boxall N.J."/>
            <person name="Watkin E.L.J."/>
        </authorList>
    </citation>
    <scope>NUCLEOTIDE SEQUENCE [LARGE SCALE GENOMIC DNA]</scope>
    <source>
        <strain evidence="19">F5</strain>
    </source>
</reference>
<keyword evidence="19" id="KW-1185">Reference proteome</keyword>
<keyword evidence="11 12" id="KW-0998">Cell outer membrane</keyword>
<evidence type="ECO:0000256" key="7">
    <source>
        <dbReference type="ARBA" id="ARBA00023004"/>
    </source>
</evidence>
<accession>A0A1D8IS60</accession>
<sequence>MRIEKFRMSPLLLALAASGVMVGMVRPALAQAHNQNAGNAKTPAVSSVSPVFNVGVVSDELSPLDTLGKLPSMKHIFESTQSVKVIGKKELDTVGPAMGAGQALEQAPGVNVLNDGPSGAPRASISINGMKTGWGNIGGNANDGMVMVTFDGVPMIDPAYGVWQASEVPQISMFRGISVTYGPGYPVNRWYDNIGGSVNFMPLQPKAKPGFKIGVFGGSFNTQGMNFSAQSGSIDGWATVVAGGVSSSGNFVKGYGFNNPANNYAYYAKTTKTFTGGHLSFGAYTSHAVAYRPVPIPVTGNSNVTIYGVNPNTGNPIPGPVYSQQTTGFYTSLPKSTYWKRAFVNTTLIYSKFEDAIATGMHFHNMLFYRYGNRTHLHYNNLGQSPNVLDQYYNATSNTYGDKMYVDLALPYRNEVSVGGYFINSQYYSLLDFYNPSIPVTVNGQQLYHSLSLPHHFHSSYLYETDLAAFVQDDFQATDNFRITPGLRVVNFKSNFVNNAAAAFPTNVMYSIGNNGDTQPNSQTSFTELEPSIGANWKVTKQLALYANYSTGYRSPAGATGTYAHFLASTLQPQVSTQYQIGAKAYLPDDGYLRNALLSVNYYHLNDTNEIIPIPVVSHAYSLFASGSSNFSGVNLSFVDNPVYSLHLFANLSFERAVYSNYVSPSHGSYDGKPISNVPDHTINAGVFDEMYKDGVIYKPRLWWNYTGAQYIYNNNTGAPTTQKLPAFGLWNAGLKIALGRQVGFAGMKGLTVSLDVTNLLDKKYNAYEYISGGGYYGVAGQLLAEPGAPRAYYASIEAKF</sequence>
<evidence type="ECO:0000256" key="6">
    <source>
        <dbReference type="ARBA" id="ARBA00022729"/>
    </source>
</evidence>
<dbReference type="InterPro" id="IPR039426">
    <property type="entry name" value="TonB-dep_rcpt-like"/>
</dbReference>
<dbReference type="PROSITE" id="PS01156">
    <property type="entry name" value="TONB_DEPENDENT_REC_2"/>
    <property type="match status" value="1"/>
</dbReference>
<dbReference type="KEGG" id="aprs:BI364_16030"/>
<evidence type="ECO:0000256" key="11">
    <source>
        <dbReference type="ARBA" id="ARBA00023237"/>
    </source>
</evidence>
<comment type="similarity">
    <text evidence="12 14">Belongs to the TonB-dependent receptor family.</text>
</comment>
<dbReference type="Proteomes" id="UP000095401">
    <property type="component" value="Chromosome"/>
</dbReference>
<evidence type="ECO:0000256" key="15">
    <source>
        <dbReference type="SAM" id="SignalP"/>
    </source>
</evidence>
<evidence type="ECO:0000256" key="14">
    <source>
        <dbReference type="RuleBase" id="RU003357"/>
    </source>
</evidence>
<keyword evidence="9 14" id="KW-0798">TonB box</keyword>
<dbReference type="Pfam" id="PF07715">
    <property type="entry name" value="Plug"/>
    <property type="match status" value="1"/>
</dbReference>
<dbReference type="InterPro" id="IPR037066">
    <property type="entry name" value="Plug_dom_sf"/>
</dbReference>
<dbReference type="Gene3D" id="2.170.130.10">
    <property type="entry name" value="TonB-dependent receptor, plug domain"/>
    <property type="match status" value="1"/>
</dbReference>
<evidence type="ECO:0000313" key="18">
    <source>
        <dbReference type="EMBL" id="AOU99243.1"/>
    </source>
</evidence>
<comment type="subcellular location">
    <subcellularLocation>
        <location evidence="1 12">Cell outer membrane</location>
        <topology evidence="1 12">Multi-pass membrane protein</topology>
    </subcellularLocation>
</comment>
<keyword evidence="4" id="KW-0410">Iron transport</keyword>
<evidence type="ECO:0000259" key="16">
    <source>
        <dbReference type="Pfam" id="PF00593"/>
    </source>
</evidence>
<evidence type="ECO:0000256" key="9">
    <source>
        <dbReference type="ARBA" id="ARBA00023077"/>
    </source>
</evidence>